<proteinExistence type="predicted"/>
<organism evidence="1 2">
    <name type="scientific">Luteolibacter rhizosphaerae</name>
    <dbReference type="NCBI Taxonomy" id="2989719"/>
    <lineage>
        <taxon>Bacteria</taxon>
        <taxon>Pseudomonadati</taxon>
        <taxon>Verrucomicrobiota</taxon>
        <taxon>Verrucomicrobiia</taxon>
        <taxon>Verrucomicrobiales</taxon>
        <taxon>Verrucomicrobiaceae</taxon>
        <taxon>Luteolibacter</taxon>
    </lineage>
</organism>
<sequence length="81" mass="9773">MWVIPDHYQRDARRWKIAERNGKLVRTRSEFAIKIRNLRAKGMKIDRQYSLLANMVLFCLQLEIGEFRKSKRRKDRKAVPA</sequence>
<evidence type="ECO:0000313" key="1">
    <source>
        <dbReference type="EMBL" id="MCW1913704.1"/>
    </source>
</evidence>
<protein>
    <recommendedName>
        <fullName evidence="3">DDE family transposase</fullName>
    </recommendedName>
</protein>
<dbReference type="EMBL" id="JAPDDR010000004">
    <property type="protein sequence ID" value="MCW1913704.1"/>
    <property type="molecule type" value="Genomic_DNA"/>
</dbReference>
<evidence type="ECO:0008006" key="3">
    <source>
        <dbReference type="Google" id="ProtNLM"/>
    </source>
</evidence>
<comment type="caution">
    <text evidence="1">The sequence shown here is derived from an EMBL/GenBank/DDBJ whole genome shotgun (WGS) entry which is preliminary data.</text>
</comment>
<reference evidence="1" key="1">
    <citation type="submission" date="2022-10" db="EMBL/GenBank/DDBJ databases">
        <title>Luteolibacter sp. GHJ8, whole genome shotgun sequencing project.</title>
        <authorList>
            <person name="Zhao G."/>
            <person name="Shen L."/>
        </authorList>
    </citation>
    <scope>NUCLEOTIDE SEQUENCE</scope>
    <source>
        <strain evidence="1">GHJ8</strain>
    </source>
</reference>
<dbReference type="Proteomes" id="UP001165653">
    <property type="component" value="Unassembled WGS sequence"/>
</dbReference>
<accession>A0ABT3G2A8</accession>
<evidence type="ECO:0000313" key="2">
    <source>
        <dbReference type="Proteomes" id="UP001165653"/>
    </source>
</evidence>
<dbReference type="RefSeq" id="WP_264513206.1">
    <property type="nucleotide sequence ID" value="NZ_JAPDDR010000004.1"/>
</dbReference>
<name>A0ABT3G2A8_9BACT</name>
<gene>
    <name evidence="1" type="ORF">OJ996_08970</name>
</gene>
<keyword evidence="2" id="KW-1185">Reference proteome</keyword>